<evidence type="ECO:0000313" key="2">
    <source>
        <dbReference type="EMBL" id="WDE09771.1"/>
    </source>
</evidence>
<name>A0ABY7V8Y7_9GAMM</name>
<evidence type="ECO:0000313" key="3">
    <source>
        <dbReference type="Proteomes" id="UP001215231"/>
    </source>
</evidence>
<reference evidence="2 3" key="1">
    <citation type="journal article" date="2022" name="Mar. Drugs">
        <title>Bioassay-Guided Fractionation Leads to the Detection of Cholic Acid Generated by the Rare Thalassomonas sp.</title>
        <authorList>
            <person name="Pheiffer F."/>
            <person name="Schneider Y.K."/>
            <person name="Hansen E.H."/>
            <person name="Andersen J.H."/>
            <person name="Isaksson J."/>
            <person name="Busche T."/>
            <person name="R C."/>
            <person name="Kalinowski J."/>
            <person name="Zyl L.V."/>
            <person name="Trindade M."/>
        </authorList>
    </citation>
    <scope>NUCLEOTIDE SEQUENCE [LARGE SCALE GENOMIC DNA]</scope>
    <source>
        <strain evidence="2 3">A5K-61T</strain>
    </source>
</reference>
<keyword evidence="3" id="KW-1185">Reference proteome</keyword>
<dbReference type="PANTHER" id="PTHR38834">
    <property type="entry name" value="PERIPLASMIC SUBSTRATE BINDING PROTEIN FAMILY 3"/>
    <property type="match status" value="1"/>
</dbReference>
<evidence type="ECO:0000256" key="1">
    <source>
        <dbReference type="SAM" id="Phobius"/>
    </source>
</evidence>
<dbReference type="RefSeq" id="WP_274049751.1">
    <property type="nucleotide sequence ID" value="NZ_CP059693.1"/>
</dbReference>
<keyword evidence="1" id="KW-0472">Membrane</keyword>
<dbReference type="PANTHER" id="PTHR38834:SF3">
    <property type="entry name" value="SOLUTE-BINDING PROTEIN FAMILY 3_N-TERMINAL DOMAIN-CONTAINING PROTEIN"/>
    <property type="match status" value="1"/>
</dbReference>
<keyword evidence="1" id="KW-1133">Transmembrane helix</keyword>
<dbReference type="Proteomes" id="UP001215231">
    <property type="component" value="Chromosome"/>
</dbReference>
<sequence>MTKQEGEKRKCAVSYGPWNALMPTVLLFFLLVISVPALPATKEPLAQLQVVTEILPPYQYIKHDASLGGVATEKVNALFSQFKISPDIQAMPWARAYKMAQDQPNTLIYSIVRTPEREGLFQWIGVLVSTKTFLIGLKARTDIVVNSLADLKQYRLGVKRADVVYQYLSRHGLSGQMVFLPETETTLKMLLKQRIDIIAASPVHLDFMCKRLNCRPSDFRYLFELKGLNNDFYLAASKGTSLTTVQLLRQALNRAAH</sequence>
<accession>A0ABY7V8Y7</accession>
<dbReference type="Gene3D" id="3.40.190.10">
    <property type="entry name" value="Periplasmic binding protein-like II"/>
    <property type="match status" value="2"/>
</dbReference>
<dbReference type="SUPFAM" id="SSF53850">
    <property type="entry name" value="Periplasmic binding protein-like II"/>
    <property type="match status" value="1"/>
</dbReference>
<keyword evidence="1" id="KW-0812">Transmembrane</keyword>
<proteinExistence type="predicted"/>
<feature type="transmembrane region" description="Helical" evidence="1">
    <location>
        <begin position="20"/>
        <end position="38"/>
    </location>
</feature>
<gene>
    <name evidence="2" type="ORF">H3N35_15760</name>
</gene>
<dbReference type="EMBL" id="CP059693">
    <property type="protein sequence ID" value="WDE09771.1"/>
    <property type="molecule type" value="Genomic_DNA"/>
</dbReference>
<organism evidence="2 3">
    <name type="scientific">Thalassomonas haliotis</name>
    <dbReference type="NCBI Taxonomy" id="485448"/>
    <lineage>
        <taxon>Bacteria</taxon>
        <taxon>Pseudomonadati</taxon>
        <taxon>Pseudomonadota</taxon>
        <taxon>Gammaproteobacteria</taxon>
        <taxon>Alteromonadales</taxon>
        <taxon>Colwelliaceae</taxon>
        <taxon>Thalassomonas</taxon>
    </lineage>
</organism>
<protein>
    <submittedName>
        <fullName evidence="2">Transporter substrate-binding domain-containing protein</fullName>
    </submittedName>
</protein>